<feature type="transmembrane region" description="Helical" evidence="5">
    <location>
        <begin position="256"/>
        <end position="275"/>
    </location>
</feature>
<feature type="transmembrane region" description="Helical" evidence="5">
    <location>
        <begin position="27"/>
        <end position="49"/>
    </location>
</feature>
<keyword evidence="3 5" id="KW-1133">Transmembrane helix</keyword>
<feature type="domain" description="Nodulin-like" evidence="6">
    <location>
        <begin position="26"/>
        <end position="271"/>
    </location>
</feature>
<dbReference type="PANTHER" id="PTHR21576">
    <property type="entry name" value="UNCHARACTERIZED NODULIN-LIKE PROTEIN"/>
    <property type="match status" value="1"/>
</dbReference>
<feature type="transmembrane region" description="Helical" evidence="5">
    <location>
        <begin position="365"/>
        <end position="386"/>
    </location>
</feature>
<evidence type="ECO:0000256" key="5">
    <source>
        <dbReference type="SAM" id="Phobius"/>
    </source>
</evidence>
<evidence type="ECO:0000256" key="1">
    <source>
        <dbReference type="ARBA" id="ARBA00004141"/>
    </source>
</evidence>
<evidence type="ECO:0000256" key="2">
    <source>
        <dbReference type="ARBA" id="ARBA00022692"/>
    </source>
</evidence>
<dbReference type="Gene3D" id="1.20.1250.20">
    <property type="entry name" value="MFS general substrate transporter like domains"/>
    <property type="match status" value="2"/>
</dbReference>
<dbReference type="GO" id="GO:0016020">
    <property type="term" value="C:membrane"/>
    <property type="evidence" value="ECO:0007669"/>
    <property type="project" value="UniProtKB-SubCell"/>
</dbReference>
<dbReference type="InterPro" id="IPR056555">
    <property type="entry name" value="NFD4_C"/>
</dbReference>
<sequence length="578" mass="64315">MTSLEEKNGNFPNHTRRKGRCWWYDRWFALSAAMILMGCSGLSYTYAVYSEHIKKKLHYSQEQIDNIGAAKDFGAFLGIASGFFYNLYPPWVTVYVGAVLHLFGYGLMWVTMVRDTPTSIWMLCLYMALGNGGDAWVDTACMMTSLQNFEDHRGTAMGILKSQLGLSGAMFVTVYAAFLQPDVNQFLLMLTLVPTALFLLLGFFLSPLPPTEKDKDIKDTMLRFRIIYGMIVLLGIFLTLSMIIEGRLHFGNCGRSFLTILMLVIVSGLYVVPVARKRYVSHPGKCQVGEIDLIPVRASHQKHLDEKSESIAGDFETESFPLRGVPEFVDVESVETSELGNTKEHSEVQKIVDLSVWDCLMAIDFWLVNFVVVSGGGSGLAIINNFAQIGNAARSKDIALFVQIISVGSCFGRITSGYVSDSLMRSGYPRPLCLFIIQITMVISCILLATGGVYFLYIGSALIGMAYGAYWTVSPAIISEVFGVKPFAILYKIIGISPTIGSYILSSKVLGVLYDKQAALYQSVHREENACYGPQCFGFGLVYFSVICFIGALASLWLTQRTWRLYNRKYQLLSSSMN</sequence>
<dbReference type="PANTHER" id="PTHR21576:SF120">
    <property type="entry name" value="NODULIN-LIKE"/>
    <property type="match status" value="1"/>
</dbReference>
<dbReference type="InterPro" id="IPR010658">
    <property type="entry name" value="Nodulin-like"/>
</dbReference>
<keyword evidence="2 5" id="KW-0812">Transmembrane</keyword>
<evidence type="ECO:0000256" key="3">
    <source>
        <dbReference type="ARBA" id="ARBA00022989"/>
    </source>
</evidence>
<evidence type="ECO:0000259" key="7">
    <source>
        <dbReference type="Pfam" id="PF23262"/>
    </source>
</evidence>
<dbReference type="Pfam" id="PF06813">
    <property type="entry name" value="Nodulin-like"/>
    <property type="match status" value="1"/>
</dbReference>
<proteinExistence type="predicted"/>
<accession>A0A0D6R5J3</accession>
<feature type="transmembrane region" description="Helical" evidence="5">
    <location>
        <begin position="163"/>
        <end position="180"/>
    </location>
</feature>
<feature type="domain" description="NFD4 C-terminal" evidence="7">
    <location>
        <begin position="353"/>
        <end position="566"/>
    </location>
</feature>
<evidence type="ECO:0000259" key="6">
    <source>
        <dbReference type="Pfam" id="PF06813"/>
    </source>
</evidence>
<feature type="transmembrane region" description="Helical" evidence="5">
    <location>
        <begin position="455"/>
        <end position="477"/>
    </location>
</feature>
<feature type="transmembrane region" description="Helical" evidence="5">
    <location>
        <begin position="94"/>
        <end position="113"/>
    </location>
</feature>
<comment type="subcellular location">
    <subcellularLocation>
        <location evidence="1">Membrane</location>
        <topology evidence="1">Multi-pass membrane protein</topology>
    </subcellularLocation>
</comment>
<dbReference type="Pfam" id="PF23262">
    <property type="entry name" value="NFD4_C"/>
    <property type="match status" value="1"/>
</dbReference>
<feature type="transmembrane region" description="Helical" evidence="5">
    <location>
        <begin position="186"/>
        <end position="205"/>
    </location>
</feature>
<feature type="transmembrane region" description="Helical" evidence="5">
    <location>
        <begin position="226"/>
        <end position="244"/>
    </location>
</feature>
<protein>
    <submittedName>
        <fullName evidence="8">Uncharacterized protein</fullName>
    </submittedName>
</protein>
<feature type="transmembrane region" description="Helical" evidence="5">
    <location>
        <begin position="398"/>
        <end position="419"/>
    </location>
</feature>
<reference evidence="8" key="1">
    <citation type="submission" date="2015-03" db="EMBL/GenBank/DDBJ databases">
        <title>A transcriptome of Araucaria cunninghamii, an australian fine timber species.</title>
        <authorList>
            <person name="Jing Yi C.J.Y."/>
            <person name="Yin San L.Y.S."/>
            <person name="Abdul Karim S.S."/>
            <person name="Wan Azmi N.N."/>
            <person name="Hercus R.R."/>
            <person name="Croft L.L."/>
        </authorList>
    </citation>
    <scope>NUCLEOTIDE SEQUENCE</scope>
    <source>
        <strain evidence="8">MI0301</strain>
        <tissue evidence="8">Leaf</tissue>
    </source>
</reference>
<organism evidence="8">
    <name type="scientific">Araucaria cunninghamii</name>
    <name type="common">Hoop pine</name>
    <name type="synonym">Moreton Bay pine</name>
    <dbReference type="NCBI Taxonomy" id="56994"/>
    <lineage>
        <taxon>Eukaryota</taxon>
        <taxon>Viridiplantae</taxon>
        <taxon>Streptophyta</taxon>
        <taxon>Embryophyta</taxon>
        <taxon>Tracheophyta</taxon>
        <taxon>Spermatophyta</taxon>
        <taxon>Pinopsida</taxon>
        <taxon>Pinidae</taxon>
        <taxon>Conifers II</taxon>
        <taxon>Araucariales</taxon>
        <taxon>Araucariaceae</taxon>
        <taxon>Araucaria</taxon>
    </lineage>
</organism>
<evidence type="ECO:0000256" key="4">
    <source>
        <dbReference type="ARBA" id="ARBA00023136"/>
    </source>
</evidence>
<name>A0A0D6R5J3_ARACU</name>
<dbReference type="SUPFAM" id="SSF103473">
    <property type="entry name" value="MFS general substrate transporter"/>
    <property type="match status" value="1"/>
</dbReference>
<dbReference type="EMBL" id="GCKF01034688">
    <property type="protein sequence ID" value="JAG97165.1"/>
    <property type="molecule type" value="Transcribed_RNA"/>
</dbReference>
<dbReference type="AlphaFoldDB" id="A0A0D6R5J3"/>
<evidence type="ECO:0000313" key="8">
    <source>
        <dbReference type="EMBL" id="JAG97165.1"/>
    </source>
</evidence>
<feature type="transmembrane region" description="Helical" evidence="5">
    <location>
        <begin position="431"/>
        <end position="449"/>
    </location>
</feature>
<keyword evidence="4 5" id="KW-0472">Membrane</keyword>
<dbReference type="InterPro" id="IPR036259">
    <property type="entry name" value="MFS_trans_sf"/>
</dbReference>
<feature type="transmembrane region" description="Helical" evidence="5">
    <location>
        <begin position="537"/>
        <end position="559"/>
    </location>
</feature>